<protein>
    <submittedName>
        <fullName evidence="2">Uncharacterized protein</fullName>
    </submittedName>
</protein>
<dbReference type="RefSeq" id="WP_070795426.1">
    <property type="nucleotide sequence ID" value="NZ_FMVB01000021.1"/>
</dbReference>
<evidence type="ECO:0000313" key="2">
    <source>
        <dbReference type="EMBL" id="KAB2583330.1"/>
    </source>
</evidence>
<dbReference type="EMBL" id="MRBO01000571">
    <property type="protein sequence ID" value="KAB2583330.1"/>
    <property type="molecule type" value="Genomic_DNA"/>
</dbReference>
<dbReference type="Proteomes" id="UP000325576">
    <property type="component" value="Unassembled WGS sequence"/>
</dbReference>
<organism evidence="2 3">
    <name type="scientific">Rhodococcus erythropolis</name>
    <name type="common">Arthrobacter picolinophilus</name>
    <dbReference type="NCBI Taxonomy" id="1833"/>
    <lineage>
        <taxon>Bacteria</taxon>
        <taxon>Bacillati</taxon>
        <taxon>Actinomycetota</taxon>
        <taxon>Actinomycetes</taxon>
        <taxon>Mycobacteriales</taxon>
        <taxon>Nocardiaceae</taxon>
        <taxon>Rhodococcus</taxon>
        <taxon>Rhodococcus erythropolis group</taxon>
    </lineage>
</organism>
<comment type="caution">
    <text evidence="2">The sequence shown here is derived from an EMBL/GenBank/DDBJ whole genome shotgun (WGS) entry which is preliminary data.</text>
</comment>
<accession>A0A5N5E0U0</accession>
<name>A0A5N5E0U0_RHOER</name>
<sequence>MSAPAGRELLPRGAGWAEARNIRLVGSALRFPRPDVNDRPDAPETIERDDKPRGDPEELTVTARRIDDEVRRRAGRRAQRQRSCAKDWPTVALSGFGT</sequence>
<feature type="region of interest" description="Disordered" evidence="1">
    <location>
        <begin position="72"/>
        <end position="98"/>
    </location>
</feature>
<evidence type="ECO:0000256" key="1">
    <source>
        <dbReference type="SAM" id="MobiDB-lite"/>
    </source>
</evidence>
<evidence type="ECO:0000313" key="3">
    <source>
        <dbReference type="Proteomes" id="UP000325576"/>
    </source>
</evidence>
<feature type="region of interest" description="Disordered" evidence="1">
    <location>
        <begin position="31"/>
        <end position="60"/>
    </location>
</feature>
<proteinExistence type="predicted"/>
<gene>
    <name evidence="2" type="ORF">BS297_21195</name>
</gene>
<reference evidence="2 3" key="1">
    <citation type="journal article" date="2017" name="Poromechanics V (2013)">
        <title>Genomic Characterization of the Arsenic-Tolerant Actinobacterium, &lt;i&gt;Rhodococcus erythropolis&lt;/i&gt; S43.</title>
        <authorList>
            <person name="Retamal-Morales G."/>
            <person name="Mehnert M."/>
            <person name="Schwabe R."/>
            <person name="Tischler D."/>
            <person name="Schloemann M."/>
            <person name="Levican G.J."/>
        </authorList>
    </citation>
    <scope>NUCLEOTIDE SEQUENCE [LARGE SCALE GENOMIC DNA]</scope>
    <source>
        <strain evidence="2 3">S43</strain>
    </source>
</reference>
<feature type="compositionally biased region" description="Basic and acidic residues" evidence="1">
    <location>
        <begin position="32"/>
        <end position="56"/>
    </location>
</feature>
<dbReference type="AlphaFoldDB" id="A0A5N5E0U0"/>